<evidence type="ECO:0000256" key="13">
    <source>
        <dbReference type="ARBA" id="ARBA00022840"/>
    </source>
</evidence>
<keyword evidence="8" id="KW-0479">Metal-binding</keyword>
<keyword evidence="15" id="KW-0411">Iron-sulfur</keyword>
<dbReference type="PANTHER" id="PTHR36531:SF6">
    <property type="entry name" value="DNA REPLICATION ATP-DEPENDENT HELICASE_NUCLEASE DNA2"/>
    <property type="match status" value="1"/>
</dbReference>
<proteinExistence type="inferred from homology"/>
<evidence type="ECO:0000256" key="5">
    <source>
        <dbReference type="ARBA" id="ARBA00022485"/>
    </source>
</evidence>
<evidence type="ECO:0000256" key="18">
    <source>
        <dbReference type="ARBA" id="ARBA00023242"/>
    </source>
</evidence>
<protein>
    <recommendedName>
        <fullName evidence="4">DNA helicase</fullName>
        <ecNumber evidence="4">3.6.4.12</ecNumber>
    </recommendedName>
</protein>
<dbReference type="Gene3D" id="3.40.50.300">
    <property type="entry name" value="P-loop containing nucleotide triphosphate hydrolases"/>
    <property type="match status" value="2"/>
</dbReference>
<comment type="caution">
    <text evidence="25">The sequence shown here is derived from an EMBL/GenBank/DDBJ whole genome shotgun (WGS) entry which is preliminary data.</text>
</comment>
<keyword evidence="16" id="KW-0238">DNA-binding</keyword>
<dbReference type="EMBL" id="JABTTQ020000306">
    <property type="protein sequence ID" value="KAK6140588.1"/>
    <property type="molecule type" value="Genomic_DNA"/>
</dbReference>
<keyword evidence="11" id="KW-0378">Hydrolase</keyword>
<evidence type="ECO:0000256" key="1">
    <source>
        <dbReference type="ARBA" id="ARBA00001966"/>
    </source>
</evidence>
<dbReference type="InterPro" id="IPR026851">
    <property type="entry name" value="Dna2/JHS1_DEXXQ-box"/>
</dbReference>
<accession>A0ABR0VZ31</accession>
<dbReference type="Proteomes" id="UP001318860">
    <property type="component" value="Unassembled WGS sequence"/>
</dbReference>
<feature type="domain" description="DNA2/NAM7 helicase helicase" evidence="23">
    <location>
        <begin position="1046"/>
        <end position="1135"/>
    </location>
</feature>
<dbReference type="Gene3D" id="3.90.320.10">
    <property type="match status" value="1"/>
</dbReference>
<evidence type="ECO:0000256" key="9">
    <source>
        <dbReference type="ARBA" id="ARBA00022741"/>
    </source>
</evidence>
<dbReference type="SUPFAM" id="SSF52540">
    <property type="entry name" value="P-loop containing nucleoside triphosphate hydrolases"/>
    <property type="match status" value="1"/>
</dbReference>
<dbReference type="Pfam" id="PF13086">
    <property type="entry name" value="AAA_11"/>
    <property type="match status" value="2"/>
</dbReference>
<evidence type="ECO:0000256" key="16">
    <source>
        <dbReference type="ARBA" id="ARBA00023125"/>
    </source>
</evidence>
<feature type="domain" description="DNA2/NAM7 helicase helicase" evidence="23">
    <location>
        <begin position="1144"/>
        <end position="1213"/>
    </location>
</feature>
<keyword evidence="9" id="KW-0547">Nucleotide-binding</keyword>
<dbReference type="InterPro" id="IPR051827">
    <property type="entry name" value="Cas4_exonuclease"/>
</dbReference>
<evidence type="ECO:0000256" key="8">
    <source>
        <dbReference type="ARBA" id="ARBA00022723"/>
    </source>
</evidence>
<evidence type="ECO:0000259" key="23">
    <source>
        <dbReference type="Pfam" id="PF13086"/>
    </source>
</evidence>
<keyword evidence="18" id="KW-0539">Nucleus</keyword>
<dbReference type="EC" id="3.6.4.12" evidence="4"/>
<feature type="compositionally biased region" description="Polar residues" evidence="21">
    <location>
        <begin position="62"/>
        <end position="75"/>
    </location>
</feature>
<evidence type="ECO:0000256" key="7">
    <source>
        <dbReference type="ARBA" id="ARBA00022722"/>
    </source>
</evidence>
<comment type="subcellular location">
    <subcellularLocation>
        <location evidence="2">Nucleus</location>
    </subcellularLocation>
</comment>
<name>A0ABR0VZ31_REHGL</name>
<evidence type="ECO:0000256" key="4">
    <source>
        <dbReference type="ARBA" id="ARBA00012551"/>
    </source>
</evidence>
<keyword evidence="6" id="KW-0235">DNA replication</keyword>
<comment type="catalytic activity">
    <reaction evidence="20">
        <text>ATP + H2O = ADP + phosphate + H(+)</text>
        <dbReference type="Rhea" id="RHEA:13065"/>
        <dbReference type="ChEBI" id="CHEBI:15377"/>
        <dbReference type="ChEBI" id="CHEBI:15378"/>
        <dbReference type="ChEBI" id="CHEBI:30616"/>
        <dbReference type="ChEBI" id="CHEBI:43474"/>
        <dbReference type="ChEBI" id="CHEBI:456216"/>
        <dbReference type="EC" id="3.6.4.12"/>
    </reaction>
</comment>
<evidence type="ECO:0000256" key="6">
    <source>
        <dbReference type="ARBA" id="ARBA00022705"/>
    </source>
</evidence>
<dbReference type="PANTHER" id="PTHR36531">
    <property type="entry name" value="CRISPR-ASSOCIATED EXONUCLEASE CAS4"/>
    <property type="match status" value="1"/>
</dbReference>
<evidence type="ECO:0000256" key="10">
    <source>
        <dbReference type="ARBA" id="ARBA00022763"/>
    </source>
</evidence>
<keyword evidence="7" id="KW-0540">Nuclease</keyword>
<gene>
    <name evidence="25" type="ORF">DH2020_025671</name>
</gene>
<dbReference type="InterPro" id="IPR041677">
    <property type="entry name" value="DNA2/NAM7_AAA_11"/>
</dbReference>
<dbReference type="CDD" id="cd22318">
    <property type="entry name" value="DNA2_N-like"/>
    <property type="match status" value="1"/>
</dbReference>
<dbReference type="InterPro" id="IPR041679">
    <property type="entry name" value="DNA2/NAM7-like_C"/>
</dbReference>
<dbReference type="InterPro" id="IPR047187">
    <property type="entry name" value="SF1_C_Upf1"/>
</dbReference>
<dbReference type="InterPro" id="IPR014808">
    <property type="entry name" value="DNA_replication_fac_Dna2_N"/>
</dbReference>
<keyword evidence="5" id="KW-0004">4Fe-4S</keyword>
<evidence type="ECO:0000256" key="3">
    <source>
        <dbReference type="ARBA" id="ARBA00007913"/>
    </source>
</evidence>
<organism evidence="25 26">
    <name type="scientific">Rehmannia glutinosa</name>
    <name type="common">Chinese foxglove</name>
    <dbReference type="NCBI Taxonomy" id="99300"/>
    <lineage>
        <taxon>Eukaryota</taxon>
        <taxon>Viridiplantae</taxon>
        <taxon>Streptophyta</taxon>
        <taxon>Embryophyta</taxon>
        <taxon>Tracheophyta</taxon>
        <taxon>Spermatophyta</taxon>
        <taxon>Magnoliopsida</taxon>
        <taxon>eudicotyledons</taxon>
        <taxon>Gunneridae</taxon>
        <taxon>Pentapetalae</taxon>
        <taxon>asterids</taxon>
        <taxon>lamiids</taxon>
        <taxon>Lamiales</taxon>
        <taxon>Orobanchaceae</taxon>
        <taxon>Rehmannieae</taxon>
        <taxon>Rehmannia</taxon>
    </lineage>
</organism>
<evidence type="ECO:0000256" key="2">
    <source>
        <dbReference type="ARBA" id="ARBA00004123"/>
    </source>
</evidence>
<evidence type="ECO:0000256" key="17">
    <source>
        <dbReference type="ARBA" id="ARBA00023204"/>
    </source>
</evidence>
<keyword evidence="19" id="KW-0511">Multifunctional enzyme</keyword>
<evidence type="ECO:0000259" key="22">
    <source>
        <dbReference type="Pfam" id="PF08696"/>
    </source>
</evidence>
<keyword evidence="12" id="KW-0347">Helicase</keyword>
<comment type="cofactor">
    <cofactor evidence="1">
        <name>[4Fe-4S] cluster</name>
        <dbReference type="ChEBI" id="CHEBI:49883"/>
    </cofactor>
</comment>
<evidence type="ECO:0000259" key="24">
    <source>
        <dbReference type="Pfam" id="PF13087"/>
    </source>
</evidence>
<sequence length="1464" mass="163645">MAPRKKTSTGGKKSSHLNREPLQPSQPSKFGIQHFFERHSQSQKTLSQNNSKRNSDRPGNPISDSAAATNQNPQVNPKPIINRNPGNDLGPAEVGDENPGGTANLEKIQSMGRILRGKNPRNNAVISITVDASDGVSQNAECRIEAPVPNSFGVNCETSGNVFNVGVVDFKNRKKGGNMREVEASNPSRDTPMENIFPVVIDDEDNQPVVIDDEDNQLEVSPEASKSISVKRFKFSPGMLIKQSQDDIIDEVTWKISPVNERLHAMSKNLPGRIRVLADSTRFNSMSFQQCSQKKVQTSPGMSGKLEKWLSSPPLKPDKKYLICSDGHASRKVNPAHDSYYHGNNRNISSNDKSEVLYTQSPFSTPPSLSLCHGKALDDVDSNGVPDQLGSRQHKKALIELLDQVEDVIFDEHSSCKVNETLLDAERRPKADLFVNRLISNSEETKCGRDSNFNFLVLEVSEKHGPAESSGPQSFKVLRLLNEQSGAERALQLWDEWYFSVVAPGDTVRVIGEFDAQGKCDVNRERNFLIVHPDILVSGTRVSASFSCPRRTILDERLKHSEHSVAALMGTLLHQIFQAGLISEFPTKEFLEEYARTVLQKSLESLYACGANENDIWKTLIEAIPKILNWISSFRDSEGSKIPSIDFKCDEGLKKIKISEVIDIEEMAWAPKYGLKGMIDASVRVRSNTNSAEASEIIMPLEFKTGKGTTPDTAMEHSAQVMLYTLLMSERYMMNIEYGLLYYLHTDQTQGISVRRSDLIGLIMRRNELAKDLLKALTTQQLPPMLQSPNMCRSCRHLSVCTIYHKAYGGNAEGSGLGDVYDSLTSHLTIKHTAFLRKWERLIDLEAKHLEGVKKERWCSDNSSNDHHPIFPSSLVLDADKTSQKKVFRGDQFIYRFVRREVHSHDTEQQNVDSSSSSSSLEYMFRIGDYVILSTEPGHLRVANGVIVDIGNSHVSVSFAKRLRLPWHSLGSMSEALRQQSWRIDKDEVMSSFATMRYNLIQLFLENENSSRLRKLVVDLEMPRFDSGCIFSQDPAISYVWSENSLNDDQRRAILKILTAKDYALILGMPGTGKTSTMVHAVKALLMRGSSILLTSYTNSAVDNLLTKLKAQGIDFIRIGRNEAVHEEIQENCLSVMDMDSTREIKEKLDKINVVAVTCLGITSPLLTNKRFDICIMDEAGQITLPVSLGPLMFASKFVLVGDHYQLPPLVQSPEAKENGMSVSLFCRLSEAHPHAIAALHCQYRMCAAIMELSNALIYGNRLRCGSAEIENAKLKYRFSASASAWMMKVLNPNQPVIFINTDLLPAYETNDRKALNNPMEAYIIAEVTKSLILRGIGGQDIGIITPYNSQADLIRGAISEPVEIHTIDKYQGRDKDCILVSFVRSSKNPRNNTSSLLGDWHRINVALTRAKKKLIMVGSCETLSKVPLLKLLIDKVEELSGMLVVSKKEINFQPQLKRCSQFI</sequence>
<comment type="similarity">
    <text evidence="3">Belongs to the DNA2/NAM7 helicase family.</text>
</comment>
<evidence type="ECO:0000313" key="26">
    <source>
        <dbReference type="Proteomes" id="UP001318860"/>
    </source>
</evidence>
<evidence type="ECO:0000256" key="21">
    <source>
        <dbReference type="SAM" id="MobiDB-lite"/>
    </source>
</evidence>
<feature type="compositionally biased region" description="Polar residues" evidence="21">
    <location>
        <begin position="42"/>
        <end position="52"/>
    </location>
</feature>
<keyword evidence="14" id="KW-0408">Iron</keyword>
<keyword evidence="13" id="KW-0067">ATP-binding</keyword>
<dbReference type="InterPro" id="IPR027417">
    <property type="entry name" value="P-loop_NTPase"/>
</dbReference>
<evidence type="ECO:0000256" key="19">
    <source>
        <dbReference type="ARBA" id="ARBA00023268"/>
    </source>
</evidence>
<evidence type="ECO:0000256" key="14">
    <source>
        <dbReference type="ARBA" id="ARBA00023004"/>
    </source>
</evidence>
<evidence type="ECO:0000256" key="12">
    <source>
        <dbReference type="ARBA" id="ARBA00022806"/>
    </source>
</evidence>
<dbReference type="CDD" id="cd18041">
    <property type="entry name" value="DEXXQc_DNA2"/>
    <property type="match status" value="1"/>
</dbReference>
<feature type="region of interest" description="Disordered" evidence="21">
    <location>
        <begin position="1"/>
        <end position="104"/>
    </location>
</feature>
<feature type="domain" description="DNA replication factor Dna2 N-terminal" evidence="22">
    <location>
        <begin position="483"/>
        <end position="685"/>
    </location>
</feature>
<evidence type="ECO:0000256" key="15">
    <source>
        <dbReference type="ARBA" id="ARBA00023014"/>
    </source>
</evidence>
<feature type="domain" description="DNA2/NAM7 helicase-like C-terminal" evidence="24">
    <location>
        <begin position="1221"/>
        <end position="1421"/>
    </location>
</feature>
<evidence type="ECO:0000313" key="25">
    <source>
        <dbReference type="EMBL" id="KAK6140588.1"/>
    </source>
</evidence>
<keyword evidence="10" id="KW-0227">DNA damage</keyword>
<dbReference type="InterPro" id="IPR011604">
    <property type="entry name" value="PDDEXK-like_dom_sf"/>
</dbReference>
<dbReference type="Pfam" id="PF08696">
    <property type="entry name" value="Dna2"/>
    <property type="match status" value="1"/>
</dbReference>
<reference evidence="25 26" key="1">
    <citation type="journal article" date="2021" name="Comput. Struct. Biotechnol. J.">
        <title>De novo genome assembly of the potent medicinal plant Rehmannia glutinosa using nanopore technology.</title>
        <authorList>
            <person name="Ma L."/>
            <person name="Dong C."/>
            <person name="Song C."/>
            <person name="Wang X."/>
            <person name="Zheng X."/>
            <person name="Niu Y."/>
            <person name="Chen S."/>
            <person name="Feng W."/>
        </authorList>
    </citation>
    <scope>NUCLEOTIDE SEQUENCE [LARGE SCALE GENOMIC DNA]</scope>
    <source>
        <strain evidence="25">DH-2019</strain>
    </source>
</reference>
<dbReference type="Pfam" id="PF13087">
    <property type="entry name" value="AAA_12"/>
    <property type="match status" value="1"/>
</dbReference>
<keyword evidence="17" id="KW-0234">DNA repair</keyword>
<keyword evidence="26" id="KW-1185">Reference proteome</keyword>
<evidence type="ECO:0000256" key="20">
    <source>
        <dbReference type="ARBA" id="ARBA00047995"/>
    </source>
</evidence>
<evidence type="ECO:0000256" key="11">
    <source>
        <dbReference type="ARBA" id="ARBA00022801"/>
    </source>
</evidence>
<dbReference type="CDD" id="cd18808">
    <property type="entry name" value="SF1_C_Upf1"/>
    <property type="match status" value="1"/>
</dbReference>